<feature type="domain" description="Protein kinase" evidence="4">
    <location>
        <begin position="37"/>
        <end position="292"/>
    </location>
</feature>
<keyword evidence="6" id="KW-1185">Reference proteome</keyword>
<organism evidence="5 6">
    <name type="scientific">Wenjunlia vitaminophila</name>
    <name type="common">Streptomyces vitaminophilus</name>
    <dbReference type="NCBI Taxonomy" id="76728"/>
    <lineage>
        <taxon>Bacteria</taxon>
        <taxon>Bacillati</taxon>
        <taxon>Actinomycetota</taxon>
        <taxon>Actinomycetes</taxon>
        <taxon>Kitasatosporales</taxon>
        <taxon>Streptomycetaceae</taxon>
        <taxon>Wenjunlia</taxon>
    </lineage>
</organism>
<dbReference type="RefSeq" id="WP_018383638.1">
    <property type="nucleotide sequence ID" value="NZ_LLZU01000003.1"/>
</dbReference>
<comment type="caution">
    <text evidence="5">The sequence shown here is derived from an EMBL/GenBank/DDBJ whole genome shotgun (WGS) entry which is preliminary data.</text>
</comment>
<dbReference type="GO" id="GO:0005737">
    <property type="term" value="C:cytoplasm"/>
    <property type="evidence" value="ECO:0007669"/>
    <property type="project" value="TreeGrafter"/>
</dbReference>
<dbReference type="InterPro" id="IPR017441">
    <property type="entry name" value="Protein_kinase_ATP_BS"/>
</dbReference>
<keyword evidence="1" id="KW-0067">ATP-binding</keyword>
<name>A0A0T6LYR8_WENVI</name>
<dbReference type="PROSITE" id="PS00107">
    <property type="entry name" value="PROTEIN_KINASE_ATP"/>
    <property type="match status" value="1"/>
</dbReference>
<dbReference type="GO" id="GO:0004674">
    <property type="term" value="F:protein serine/threonine kinase activity"/>
    <property type="evidence" value="ECO:0007669"/>
    <property type="project" value="TreeGrafter"/>
</dbReference>
<dbReference type="InterPro" id="IPR053235">
    <property type="entry name" value="Ser_Thr_kinase"/>
</dbReference>
<feature type="region of interest" description="Disordered" evidence="2">
    <location>
        <begin position="375"/>
        <end position="428"/>
    </location>
</feature>
<keyword evidence="3" id="KW-1133">Transmembrane helix</keyword>
<protein>
    <submittedName>
        <fullName evidence="5">Cag pathogenicity island protein Cag7</fullName>
    </submittedName>
</protein>
<dbReference type="InterPro" id="IPR036116">
    <property type="entry name" value="FN3_sf"/>
</dbReference>
<dbReference type="STRING" id="76728.AQ490_13075"/>
<evidence type="ECO:0000313" key="5">
    <source>
        <dbReference type="EMBL" id="KRV50879.1"/>
    </source>
</evidence>
<dbReference type="Proteomes" id="UP000050867">
    <property type="component" value="Unassembled WGS sequence"/>
</dbReference>
<dbReference type="eggNOG" id="COG0515">
    <property type="taxonomic scope" value="Bacteria"/>
</dbReference>
<proteinExistence type="predicted"/>
<sequence length="550" mass="58160">MNWGQHQSGQQTAQPGAGRGVPGQGRGTPAPVLPDGYQLLRPVGAGRYASVYLCREEATGNEVAVKVTRFAVRSSSKRLAGHAELLAAGAAARHPCAVRVEDAGFTSERRAYLVTQFCRGGNAAAKLAASGPFPVEEVLAIGVRLALALHSSHRAGVLHLDVRPANVLYDEAGDSLLSDNGVARVFQRCAPELGVVFDPMYVSREMFGWETPGPAADVYGLGATLFALLAGEPAYSDAGRNGWAALYQEVLRGELPYPHRPDVPPQLMTMIQRMMSAQPENRPPLTEVHRVLRQMLPVAYASRVPDLEPEPAVELPLPGWDPADDITLEEVEENERAKSEAQAAIRRRNRNRVLTATSVVVLFAAAATALVLFTGGDDEKKPSKNTASPSQKQTQGQTEGGTGEQDPAQGQAQQVPAEDLPDLQPKGLSVATQGNSVQVSWQAPQKPESVAYYLVTASPPGDEGQVLSIKQAAKDEFQVVFTKPPVTADSCYTVTAMVGTDANDLKFAPSESACADEDGQDAQAESSGGQDDSAGQVSGGTSGTTTEGTG</sequence>
<dbReference type="InterPro" id="IPR000719">
    <property type="entry name" value="Prot_kinase_dom"/>
</dbReference>
<feature type="region of interest" description="Disordered" evidence="2">
    <location>
        <begin position="1"/>
        <end position="34"/>
    </location>
</feature>
<dbReference type="SUPFAM" id="SSF56112">
    <property type="entry name" value="Protein kinase-like (PK-like)"/>
    <property type="match status" value="1"/>
</dbReference>
<accession>A0A0T6LYR8</accession>
<dbReference type="AlphaFoldDB" id="A0A0T6LYR8"/>
<dbReference type="SUPFAM" id="SSF49265">
    <property type="entry name" value="Fibronectin type III"/>
    <property type="match status" value="1"/>
</dbReference>
<dbReference type="GO" id="GO:0005524">
    <property type="term" value="F:ATP binding"/>
    <property type="evidence" value="ECO:0007669"/>
    <property type="project" value="UniProtKB-UniRule"/>
</dbReference>
<keyword evidence="3" id="KW-0812">Transmembrane</keyword>
<dbReference type="EMBL" id="LLZU01000003">
    <property type="protein sequence ID" value="KRV50879.1"/>
    <property type="molecule type" value="Genomic_DNA"/>
</dbReference>
<feature type="compositionally biased region" description="Polar residues" evidence="2">
    <location>
        <begin position="1"/>
        <end position="12"/>
    </location>
</feature>
<evidence type="ECO:0000256" key="3">
    <source>
        <dbReference type="SAM" id="Phobius"/>
    </source>
</evidence>
<dbReference type="CDD" id="cd14014">
    <property type="entry name" value="STKc_PknB_like"/>
    <property type="match status" value="1"/>
</dbReference>
<feature type="binding site" evidence="1">
    <location>
        <position position="66"/>
    </location>
    <ligand>
        <name>ATP</name>
        <dbReference type="ChEBI" id="CHEBI:30616"/>
    </ligand>
</feature>
<evidence type="ECO:0000256" key="2">
    <source>
        <dbReference type="SAM" id="MobiDB-lite"/>
    </source>
</evidence>
<evidence type="ECO:0000256" key="1">
    <source>
        <dbReference type="PROSITE-ProRule" id="PRU10141"/>
    </source>
</evidence>
<feature type="region of interest" description="Disordered" evidence="2">
    <location>
        <begin position="511"/>
        <end position="550"/>
    </location>
</feature>
<feature type="compositionally biased region" description="Polar residues" evidence="2">
    <location>
        <begin position="523"/>
        <end position="536"/>
    </location>
</feature>
<dbReference type="PANTHER" id="PTHR24361">
    <property type="entry name" value="MITOGEN-ACTIVATED KINASE KINASE KINASE"/>
    <property type="match status" value="1"/>
</dbReference>
<dbReference type="Pfam" id="PF00069">
    <property type="entry name" value="Pkinase"/>
    <property type="match status" value="1"/>
</dbReference>
<feature type="transmembrane region" description="Helical" evidence="3">
    <location>
        <begin position="353"/>
        <end position="373"/>
    </location>
</feature>
<evidence type="ECO:0000313" key="6">
    <source>
        <dbReference type="Proteomes" id="UP000050867"/>
    </source>
</evidence>
<keyword evidence="1" id="KW-0547">Nucleotide-binding</keyword>
<gene>
    <name evidence="5" type="ORF">AQ490_13075</name>
</gene>
<reference evidence="5 6" key="1">
    <citation type="submission" date="2015-10" db="EMBL/GenBank/DDBJ databases">
        <title>Draft genome sequence of pyrrolomycin-producing Streptomyces vitaminophilus.</title>
        <authorList>
            <person name="Graham D.E."/>
            <person name="Mahan K.M."/>
            <person name="Klingeman D.M."/>
            <person name="Hettich R.L."/>
            <person name="Parry R.J."/>
        </authorList>
    </citation>
    <scope>NUCLEOTIDE SEQUENCE [LARGE SCALE GENOMIC DNA]</scope>
    <source>
        <strain evidence="5 6">ATCC 31673</strain>
    </source>
</reference>
<evidence type="ECO:0000259" key="4">
    <source>
        <dbReference type="PROSITE" id="PS50011"/>
    </source>
</evidence>
<dbReference type="InterPro" id="IPR011009">
    <property type="entry name" value="Kinase-like_dom_sf"/>
</dbReference>
<dbReference type="PROSITE" id="PS50011">
    <property type="entry name" value="PROTEIN_KINASE_DOM"/>
    <property type="match status" value="1"/>
</dbReference>
<feature type="compositionally biased region" description="Gly residues" evidence="2">
    <location>
        <begin position="17"/>
        <end position="26"/>
    </location>
</feature>
<dbReference type="Gene3D" id="1.10.510.10">
    <property type="entry name" value="Transferase(Phosphotransferase) domain 1"/>
    <property type="match status" value="1"/>
</dbReference>
<keyword evidence="3" id="KW-0472">Membrane</keyword>